<keyword evidence="3" id="KW-0472">Membrane</keyword>
<dbReference type="Proteomes" id="UP000215441">
    <property type="component" value="Unassembled WGS sequence"/>
</dbReference>
<keyword evidence="3" id="KW-1133">Transmembrane helix</keyword>
<evidence type="ECO:0000256" key="1">
    <source>
        <dbReference type="SAM" id="Coils"/>
    </source>
</evidence>
<feature type="signal peptide" evidence="4">
    <location>
        <begin position="1"/>
        <end position="19"/>
    </location>
</feature>
<feature type="region of interest" description="Disordered" evidence="2">
    <location>
        <begin position="365"/>
        <end position="396"/>
    </location>
</feature>
<reference evidence="5 6" key="1">
    <citation type="submission" date="2017-07" db="EMBL/GenBank/DDBJ databases">
        <title>Acidovorax KNDSW TSA 6 genome sequence and assembly.</title>
        <authorList>
            <person name="Mayilraj S."/>
        </authorList>
    </citation>
    <scope>NUCLEOTIDE SEQUENCE [LARGE SCALE GENOMIC DNA]</scope>
    <source>
        <strain evidence="5 6">KNDSW-TSA6</strain>
    </source>
</reference>
<feature type="region of interest" description="Disordered" evidence="2">
    <location>
        <begin position="143"/>
        <end position="195"/>
    </location>
</feature>
<evidence type="ECO:0000256" key="3">
    <source>
        <dbReference type="SAM" id="Phobius"/>
    </source>
</evidence>
<evidence type="ECO:0000256" key="4">
    <source>
        <dbReference type="SAM" id="SignalP"/>
    </source>
</evidence>
<evidence type="ECO:0008006" key="7">
    <source>
        <dbReference type="Google" id="ProtNLM"/>
    </source>
</evidence>
<gene>
    <name evidence="5" type="ORF">CBY09_15545</name>
</gene>
<dbReference type="PANTHER" id="PTHR23330">
    <property type="entry name" value="P300 TRANSCRIPTIONAL COFACTOR JMY-RELATED"/>
    <property type="match status" value="1"/>
</dbReference>
<dbReference type="EMBL" id="NOIG01000010">
    <property type="protein sequence ID" value="OYD49308.1"/>
    <property type="molecule type" value="Genomic_DNA"/>
</dbReference>
<feature type="transmembrane region" description="Helical" evidence="3">
    <location>
        <begin position="309"/>
        <end position="330"/>
    </location>
</feature>
<evidence type="ECO:0000313" key="5">
    <source>
        <dbReference type="EMBL" id="OYD49308.1"/>
    </source>
</evidence>
<accession>A0A235EJT6</accession>
<keyword evidence="6" id="KW-1185">Reference proteome</keyword>
<feature type="compositionally biased region" description="Low complexity" evidence="2">
    <location>
        <begin position="384"/>
        <end position="394"/>
    </location>
</feature>
<evidence type="ECO:0000256" key="2">
    <source>
        <dbReference type="SAM" id="MobiDB-lite"/>
    </source>
</evidence>
<comment type="caution">
    <text evidence="5">The sequence shown here is derived from an EMBL/GenBank/DDBJ whole genome shotgun (WGS) entry which is preliminary data.</text>
</comment>
<keyword evidence="3" id="KW-0812">Transmembrane</keyword>
<sequence length="733" mass="76762">MRNTIFGPGLWVFAAGASALSLGSGSGTVVLGSPVDLTFELQPDPGSDVASSCVSAKLVAGDNAIGDSKVRVIPLPEVRGRPSGVRVMASVSLDEPVLTVTLTAGCAGKTTRTYTFLSDLPTTATRSASALPVDLSRLPAARGGEAVQPPAAAPDSRAAPAPADRQATRQPPAPRAPTVARPAAPAPARPVARAPAPTKALAAGVAPAQRPRLVLEPLDIWLDSPVPLRSSTELMVTPSEEMSVQRAQAIALWKSLNAQPETLLKDSEQLKTLESEAAALRAQAAKDRAAAAQLQQQLELAEQERFPAAIVYALGALLALALLGVAWMWVRLRNASQNAVRAWGDSVALGARDAAVAEEALGLAPHPADSWLPSDTQPLPDEGPASTGPSSPVTVPAPSPVPVAAVASSAASKTTVVSAPVPLPRPPVAPPSPAAASASLHIVNPEELFDIQQQAEFFISVGEHQQAIEVLKNHIAEHRETSPLAYLELLQLYHTLSRVDEFAQLRAQFMQSFNAQVPEFSGFHRTGRMLYHYTDALAEIEAAWTSAEVLGLLEKFLFRRTGAEAVEPFDLAAYDDLLLLLSIAQTTPASARGEPPPRKRTTPLAPPRVEALVAEPSVASAPAVAASLRDDAPLDSLAASLEFDFGAMPPRTAPANNSAPVSTAPAAMGADSGNAPLDLDLSEPLHLTLSDLPPVPVTPPPSSGQAVGFGMENDLMELRLELEQMKHKADRSK</sequence>
<protein>
    <recommendedName>
        <fullName evidence="7">Fimbrial protein FimV</fullName>
    </recommendedName>
</protein>
<feature type="compositionally biased region" description="Low complexity" evidence="2">
    <location>
        <begin position="149"/>
        <end position="183"/>
    </location>
</feature>
<feature type="chain" id="PRO_5013053920" description="Fimbrial protein FimV" evidence="4">
    <location>
        <begin position="20"/>
        <end position="733"/>
    </location>
</feature>
<organism evidence="5 6">
    <name type="scientific">Acidovorax kalamii</name>
    <dbReference type="NCBI Taxonomy" id="2004485"/>
    <lineage>
        <taxon>Bacteria</taxon>
        <taxon>Pseudomonadati</taxon>
        <taxon>Pseudomonadota</taxon>
        <taxon>Betaproteobacteria</taxon>
        <taxon>Burkholderiales</taxon>
        <taxon>Comamonadaceae</taxon>
        <taxon>Acidovorax</taxon>
    </lineage>
</organism>
<dbReference type="AlphaFoldDB" id="A0A235EJT6"/>
<keyword evidence="4" id="KW-0732">Signal</keyword>
<proteinExistence type="predicted"/>
<feature type="coiled-coil region" evidence="1">
    <location>
        <begin position="263"/>
        <end position="304"/>
    </location>
</feature>
<dbReference type="OrthoDB" id="9180424at2"/>
<keyword evidence="1" id="KW-0175">Coiled coil</keyword>
<name>A0A235EJT6_9BURK</name>
<evidence type="ECO:0000313" key="6">
    <source>
        <dbReference type="Proteomes" id="UP000215441"/>
    </source>
</evidence>
<dbReference type="PANTHER" id="PTHR23330:SF9">
    <property type="entry name" value="PROLINE-RICH PROTEIN 11"/>
    <property type="match status" value="1"/>
</dbReference>